<feature type="signal peptide" evidence="1">
    <location>
        <begin position="1"/>
        <end position="20"/>
    </location>
</feature>
<accession>A0ABR3FT63</accession>
<keyword evidence="1" id="KW-0732">Signal</keyword>
<feature type="chain" id="PRO_5046422047" evidence="1">
    <location>
        <begin position="21"/>
        <end position="243"/>
    </location>
</feature>
<gene>
    <name evidence="2" type="ORF">V5O48_003623</name>
</gene>
<organism evidence="2 3">
    <name type="scientific">Marasmius crinis-equi</name>
    <dbReference type="NCBI Taxonomy" id="585013"/>
    <lineage>
        <taxon>Eukaryota</taxon>
        <taxon>Fungi</taxon>
        <taxon>Dikarya</taxon>
        <taxon>Basidiomycota</taxon>
        <taxon>Agaricomycotina</taxon>
        <taxon>Agaricomycetes</taxon>
        <taxon>Agaricomycetidae</taxon>
        <taxon>Agaricales</taxon>
        <taxon>Marasmiineae</taxon>
        <taxon>Marasmiaceae</taxon>
        <taxon>Marasmius</taxon>
    </lineage>
</organism>
<evidence type="ECO:0000313" key="3">
    <source>
        <dbReference type="Proteomes" id="UP001465976"/>
    </source>
</evidence>
<comment type="caution">
    <text evidence="2">The sequence shown here is derived from an EMBL/GenBank/DDBJ whole genome shotgun (WGS) entry which is preliminary data.</text>
</comment>
<keyword evidence="3" id="KW-1185">Reference proteome</keyword>
<proteinExistence type="predicted"/>
<protein>
    <submittedName>
        <fullName evidence="2">Uncharacterized protein</fullName>
    </submittedName>
</protein>
<sequence length="243" mass="25371">MFSKLSAFALVALLPAYTHAVGISWSMANTPDSGLKDITFPINMANAAHDSGYYYAMQYNFVGLNDVGYTGIQPRPDNSAGQSVVHGVFSSFVPGTTTNDSQCSPGADGGPGVSCAVEIPSSYADTYNFVVANTEGTTWTGTMVDTATGVQTHIGSWTLPSGSGGIKSSQVGFVEYYNWNDGQTHDCNTLPKTEVFFGTPTTQTSNAGPGALGDAYEYGVCVGEEGFSQTRAENGVSVKVGLA</sequence>
<reference evidence="2 3" key="1">
    <citation type="submission" date="2024-02" db="EMBL/GenBank/DDBJ databases">
        <title>A draft genome for the cacao thread blight pathogen Marasmius crinis-equi.</title>
        <authorList>
            <person name="Cohen S.P."/>
            <person name="Baruah I.K."/>
            <person name="Amoako-Attah I."/>
            <person name="Bukari Y."/>
            <person name="Meinhardt L.W."/>
            <person name="Bailey B.A."/>
        </authorList>
    </citation>
    <scope>NUCLEOTIDE SEQUENCE [LARGE SCALE GENOMIC DNA]</scope>
    <source>
        <strain evidence="2 3">GH-76</strain>
    </source>
</reference>
<evidence type="ECO:0000313" key="2">
    <source>
        <dbReference type="EMBL" id="KAL0578371.1"/>
    </source>
</evidence>
<dbReference type="EMBL" id="JBAHYK010000102">
    <property type="protein sequence ID" value="KAL0578371.1"/>
    <property type="molecule type" value="Genomic_DNA"/>
</dbReference>
<name>A0ABR3FT63_9AGAR</name>
<evidence type="ECO:0000256" key="1">
    <source>
        <dbReference type="SAM" id="SignalP"/>
    </source>
</evidence>
<dbReference type="Proteomes" id="UP001465976">
    <property type="component" value="Unassembled WGS sequence"/>
</dbReference>